<protein>
    <submittedName>
        <fullName evidence="1">Uncharacterized protein</fullName>
    </submittedName>
</protein>
<dbReference type="EMBL" id="JAWNFV010000003">
    <property type="protein sequence ID" value="MDY5140093.1"/>
    <property type="molecule type" value="Genomic_DNA"/>
</dbReference>
<evidence type="ECO:0000313" key="3">
    <source>
        <dbReference type="Proteomes" id="UP001284901"/>
    </source>
</evidence>
<dbReference type="EMBL" id="JAWNFY010000009">
    <property type="protein sequence ID" value="MDY5146192.1"/>
    <property type="molecule type" value="Genomic_DNA"/>
</dbReference>
<dbReference type="GeneID" id="92813562"/>
<dbReference type="Proteomes" id="UP001288320">
    <property type="component" value="Unassembled WGS sequence"/>
</dbReference>
<sequence>MGIEARWDDPGCWLSQDFATILQLFGGEGAGLNTAMYLAGEIEELLDSAAFGDLEYKAVTRCKSRPGVAEIRLLSSFPIGEATFHVRIYYGEPEEWEGLVSLCLAVKSAGPRWKEEQNASIALAQERGEAWIQLLE</sequence>
<dbReference type="RefSeq" id="WP_143231801.1">
    <property type="nucleotide sequence ID" value="NZ_CAUPFC010000004.1"/>
</dbReference>
<evidence type="ECO:0000313" key="2">
    <source>
        <dbReference type="EMBL" id="MDY5146192.1"/>
    </source>
</evidence>
<dbReference type="AlphaFoldDB" id="A0AAW9HMT0"/>
<organism evidence="1 4">
    <name type="scientific">Actinotignum timonense</name>
    <dbReference type="NCBI Taxonomy" id="1870995"/>
    <lineage>
        <taxon>Bacteria</taxon>
        <taxon>Bacillati</taxon>
        <taxon>Actinomycetota</taxon>
        <taxon>Actinomycetes</taxon>
        <taxon>Actinomycetales</taxon>
        <taxon>Actinomycetaceae</taxon>
        <taxon>Actinotignum</taxon>
    </lineage>
</organism>
<dbReference type="Proteomes" id="UP001284901">
    <property type="component" value="Unassembled WGS sequence"/>
</dbReference>
<name>A0AAW9HMT0_9ACTO</name>
<accession>A0AAW9HMT0</accession>
<reference evidence="1 3" key="1">
    <citation type="submission" date="2023-10" db="EMBL/GenBank/DDBJ databases">
        <title>Whole Genome based description of the genera Actinobaculum and Actinotignum reveals a complex phylogenetic relationship within the species included in the genus Actinotignum.</title>
        <authorList>
            <person name="Jensen C.S."/>
            <person name="Dargis R."/>
            <person name="Kemp M."/>
            <person name="Christensen J.J."/>
        </authorList>
    </citation>
    <scope>NUCLEOTIDE SEQUENCE</scope>
    <source>
        <strain evidence="2 3">SLA_B089</strain>
        <strain evidence="1">SLA_B245</strain>
    </source>
</reference>
<evidence type="ECO:0000313" key="1">
    <source>
        <dbReference type="EMBL" id="MDY5140093.1"/>
    </source>
</evidence>
<proteinExistence type="predicted"/>
<keyword evidence="3" id="KW-1185">Reference proteome</keyword>
<comment type="caution">
    <text evidence="1">The sequence shown here is derived from an EMBL/GenBank/DDBJ whole genome shotgun (WGS) entry which is preliminary data.</text>
</comment>
<gene>
    <name evidence="1" type="ORF">R6G74_02010</name>
    <name evidence="2" type="ORF">R6P33_04040</name>
</gene>
<evidence type="ECO:0000313" key="4">
    <source>
        <dbReference type="Proteomes" id="UP001288320"/>
    </source>
</evidence>